<organism evidence="14 15">
    <name type="scientific">Canavalia gladiata</name>
    <name type="common">Sword bean</name>
    <name type="synonym">Dolichos gladiatus</name>
    <dbReference type="NCBI Taxonomy" id="3824"/>
    <lineage>
        <taxon>Eukaryota</taxon>
        <taxon>Viridiplantae</taxon>
        <taxon>Streptophyta</taxon>
        <taxon>Embryophyta</taxon>
        <taxon>Tracheophyta</taxon>
        <taxon>Spermatophyta</taxon>
        <taxon>Magnoliopsida</taxon>
        <taxon>eudicotyledons</taxon>
        <taxon>Gunneridae</taxon>
        <taxon>Pentapetalae</taxon>
        <taxon>rosids</taxon>
        <taxon>fabids</taxon>
        <taxon>Fabales</taxon>
        <taxon>Fabaceae</taxon>
        <taxon>Papilionoideae</taxon>
        <taxon>50 kb inversion clade</taxon>
        <taxon>NPAAA clade</taxon>
        <taxon>indigoferoid/millettioid clade</taxon>
        <taxon>Phaseoleae</taxon>
        <taxon>Canavalia</taxon>
    </lineage>
</organism>
<sequence length="295" mass="32441">MHGAELKKTEEESFSEFSLERALNTDGGAAKFLAQSSHQLGMVDQLLAGGITGAFSKPALLPLRVSLSFFQVQGLDSNVAALSRPSIWCEASRIINEEGFNAFWKGNMVAIAPHLLYFAVNFYAYERYKNLLHSLMGENLRGNSSANPFVHVVGDASAKYPLDLVRTRLAESHHPYLAHSTSSEGGVSLDEASTFKRASGRDLANVVVGISRLGGSSALRGKVGADEFGYMLTDILKKNDVETSSMRFDFNARTALVFVTLRIDGEREFLFFRNPIADMLLHESELDKNIIKQAL</sequence>
<reference evidence="14 15" key="1">
    <citation type="submission" date="2024-01" db="EMBL/GenBank/DDBJ databases">
        <title>The genomes of 5 underutilized Papilionoideae crops provide insights into root nodulation and disease resistanc.</title>
        <authorList>
            <person name="Jiang F."/>
        </authorList>
    </citation>
    <scope>NUCLEOTIDE SEQUENCE [LARGE SCALE GENOMIC DNA]</scope>
    <source>
        <strain evidence="14">LVBAO_FW01</strain>
        <tissue evidence="14">Leaves</tissue>
    </source>
</reference>
<dbReference type="GO" id="GO:0016020">
    <property type="term" value="C:membrane"/>
    <property type="evidence" value="ECO:0007669"/>
    <property type="project" value="UniProtKB-SubCell"/>
</dbReference>
<dbReference type="PANTHER" id="PTHR43085">
    <property type="entry name" value="HEXOKINASE FAMILY MEMBER"/>
    <property type="match status" value="1"/>
</dbReference>
<dbReference type="InterPro" id="IPR050306">
    <property type="entry name" value="PfkB_Carbo_kinase"/>
</dbReference>
<dbReference type="GO" id="GO:0005524">
    <property type="term" value="F:ATP binding"/>
    <property type="evidence" value="ECO:0007669"/>
    <property type="project" value="UniProtKB-KW"/>
</dbReference>
<keyword evidence="5 11" id="KW-0812">Transmembrane</keyword>
<evidence type="ECO:0000256" key="7">
    <source>
        <dbReference type="ARBA" id="ARBA00022741"/>
    </source>
</evidence>
<comment type="subcellular location">
    <subcellularLocation>
        <location evidence="1">Membrane</location>
        <topology evidence="1">Multi-pass membrane protein</topology>
    </subcellularLocation>
</comment>
<protein>
    <recommendedName>
        <fullName evidence="13">Carbohydrate kinase PfkB domain-containing protein</fullName>
    </recommendedName>
</protein>
<dbReference type="Proteomes" id="UP001367508">
    <property type="component" value="Unassembled WGS sequence"/>
</dbReference>
<dbReference type="InterPro" id="IPR029056">
    <property type="entry name" value="Ribokinase-like"/>
</dbReference>
<dbReference type="GO" id="GO:0055085">
    <property type="term" value="P:transmembrane transport"/>
    <property type="evidence" value="ECO:0007669"/>
    <property type="project" value="InterPro"/>
</dbReference>
<name>A0AAN9RCS2_CANGL</name>
<comment type="similarity">
    <text evidence="12">Belongs to the mitochondrial carrier (TC 2.A.29) family.</text>
</comment>
<dbReference type="AlphaFoldDB" id="A0AAN9RCS2"/>
<dbReference type="SUPFAM" id="SSF103506">
    <property type="entry name" value="Mitochondrial carrier"/>
    <property type="match status" value="1"/>
</dbReference>
<dbReference type="PANTHER" id="PTHR43085:SF7">
    <property type="entry name" value="FRUCTOKINASE-7-RELATED"/>
    <property type="match status" value="1"/>
</dbReference>
<dbReference type="InterPro" id="IPR023395">
    <property type="entry name" value="MCP_dom_sf"/>
</dbReference>
<gene>
    <name evidence="14" type="ORF">VNO77_04000</name>
</gene>
<evidence type="ECO:0000256" key="3">
    <source>
        <dbReference type="ARBA" id="ARBA00022448"/>
    </source>
</evidence>
<keyword evidence="9" id="KW-0067">ATP-binding</keyword>
<evidence type="ECO:0000256" key="4">
    <source>
        <dbReference type="ARBA" id="ARBA00022679"/>
    </source>
</evidence>
<proteinExistence type="inferred from homology"/>
<evidence type="ECO:0000256" key="12">
    <source>
        <dbReference type="RuleBase" id="RU000488"/>
    </source>
</evidence>
<evidence type="ECO:0000256" key="8">
    <source>
        <dbReference type="ARBA" id="ARBA00022777"/>
    </source>
</evidence>
<evidence type="ECO:0000256" key="1">
    <source>
        <dbReference type="ARBA" id="ARBA00004141"/>
    </source>
</evidence>
<feature type="domain" description="Carbohydrate kinase PfkB" evidence="13">
    <location>
        <begin position="188"/>
        <end position="293"/>
    </location>
</feature>
<evidence type="ECO:0000259" key="13">
    <source>
        <dbReference type="Pfam" id="PF00294"/>
    </source>
</evidence>
<evidence type="ECO:0000256" key="2">
    <source>
        <dbReference type="ARBA" id="ARBA00010688"/>
    </source>
</evidence>
<evidence type="ECO:0000256" key="5">
    <source>
        <dbReference type="ARBA" id="ARBA00022692"/>
    </source>
</evidence>
<dbReference type="EMBL" id="JAYMYQ010000001">
    <property type="protein sequence ID" value="KAK7361908.1"/>
    <property type="molecule type" value="Genomic_DNA"/>
</dbReference>
<keyword evidence="6" id="KW-0677">Repeat</keyword>
<evidence type="ECO:0000313" key="15">
    <source>
        <dbReference type="Proteomes" id="UP001367508"/>
    </source>
</evidence>
<evidence type="ECO:0000256" key="6">
    <source>
        <dbReference type="ARBA" id="ARBA00022737"/>
    </source>
</evidence>
<dbReference type="InterPro" id="IPR023314">
    <property type="entry name" value="Myo_inos_IolC-like_sf"/>
</dbReference>
<dbReference type="GO" id="GO:0008865">
    <property type="term" value="F:fructokinase activity"/>
    <property type="evidence" value="ECO:0007669"/>
    <property type="project" value="TreeGrafter"/>
</dbReference>
<keyword evidence="3 12" id="KW-0813">Transport</keyword>
<keyword evidence="7" id="KW-0547">Nucleotide-binding</keyword>
<comment type="caution">
    <text evidence="14">The sequence shown here is derived from an EMBL/GenBank/DDBJ whole genome shotgun (WGS) entry which is preliminary data.</text>
</comment>
<dbReference type="InterPro" id="IPR018108">
    <property type="entry name" value="MCP_transmembrane"/>
</dbReference>
<feature type="repeat" description="Solcar" evidence="11">
    <location>
        <begin position="40"/>
        <end position="131"/>
    </location>
</feature>
<dbReference type="InterPro" id="IPR002067">
    <property type="entry name" value="MCP"/>
</dbReference>
<dbReference type="Gene3D" id="3.40.1190.20">
    <property type="match status" value="1"/>
</dbReference>
<comment type="similarity">
    <text evidence="2">Belongs to the carbohydrate kinase PfkB family.</text>
</comment>
<keyword evidence="8" id="KW-0418">Kinase</keyword>
<dbReference type="PROSITE" id="PS50920">
    <property type="entry name" value="SOLCAR"/>
    <property type="match status" value="1"/>
</dbReference>
<dbReference type="InterPro" id="IPR011611">
    <property type="entry name" value="PfkB_dom"/>
</dbReference>
<dbReference type="Pfam" id="PF00153">
    <property type="entry name" value="Mito_carr"/>
    <property type="match status" value="1"/>
</dbReference>
<dbReference type="GO" id="GO:0005829">
    <property type="term" value="C:cytosol"/>
    <property type="evidence" value="ECO:0007669"/>
    <property type="project" value="TreeGrafter"/>
</dbReference>
<dbReference type="SUPFAM" id="SSF53613">
    <property type="entry name" value="Ribokinase-like"/>
    <property type="match status" value="1"/>
</dbReference>
<keyword evidence="15" id="KW-1185">Reference proteome</keyword>
<accession>A0AAN9RCS2</accession>
<dbReference type="Pfam" id="PF00294">
    <property type="entry name" value="PfkB"/>
    <property type="match status" value="1"/>
</dbReference>
<evidence type="ECO:0000313" key="14">
    <source>
        <dbReference type="EMBL" id="KAK7361908.1"/>
    </source>
</evidence>
<dbReference type="GO" id="GO:0006000">
    <property type="term" value="P:fructose metabolic process"/>
    <property type="evidence" value="ECO:0007669"/>
    <property type="project" value="TreeGrafter"/>
</dbReference>
<evidence type="ECO:0000256" key="9">
    <source>
        <dbReference type="ARBA" id="ARBA00022840"/>
    </source>
</evidence>
<evidence type="ECO:0000256" key="11">
    <source>
        <dbReference type="PROSITE-ProRule" id="PRU00282"/>
    </source>
</evidence>
<keyword evidence="10 11" id="KW-0472">Membrane</keyword>
<keyword evidence="4" id="KW-0808">Transferase</keyword>
<evidence type="ECO:0000256" key="10">
    <source>
        <dbReference type="ARBA" id="ARBA00023136"/>
    </source>
</evidence>
<dbReference type="Gene3D" id="2.20.150.10">
    <property type="entry name" value="putative 5-dehydro-2- deoxygluconokinase"/>
    <property type="match status" value="1"/>
</dbReference>
<dbReference type="PRINTS" id="PR00926">
    <property type="entry name" value="MITOCARRIER"/>
</dbReference>